<keyword evidence="4" id="KW-1185">Reference proteome</keyword>
<feature type="transmembrane region" description="Helical" evidence="2">
    <location>
        <begin position="39"/>
        <end position="60"/>
    </location>
</feature>
<feature type="region of interest" description="Disordered" evidence="1">
    <location>
        <begin position="1"/>
        <end position="26"/>
    </location>
</feature>
<evidence type="ECO:0000256" key="2">
    <source>
        <dbReference type="SAM" id="Phobius"/>
    </source>
</evidence>
<reference evidence="3 4" key="1">
    <citation type="submission" date="2024-03" db="EMBL/GenBank/DDBJ databases">
        <title>Novel species of the genus Variovorax.</title>
        <authorList>
            <person name="Liu Q."/>
            <person name="Xin Y.-H."/>
        </authorList>
    </citation>
    <scope>NUCLEOTIDE SEQUENCE [LARGE SCALE GENOMIC DNA]</scope>
    <source>
        <strain evidence="3 4">KACC 18899</strain>
    </source>
</reference>
<keyword evidence="2" id="KW-0472">Membrane</keyword>
<keyword evidence="2" id="KW-0812">Transmembrane</keyword>
<accession>A0ABU8VG32</accession>
<organism evidence="3 4">
    <name type="scientific">Variovorax ureilyticus</name>
    <dbReference type="NCBI Taxonomy" id="1836198"/>
    <lineage>
        <taxon>Bacteria</taxon>
        <taxon>Pseudomonadati</taxon>
        <taxon>Pseudomonadota</taxon>
        <taxon>Betaproteobacteria</taxon>
        <taxon>Burkholderiales</taxon>
        <taxon>Comamonadaceae</taxon>
        <taxon>Variovorax</taxon>
    </lineage>
</organism>
<evidence type="ECO:0000313" key="3">
    <source>
        <dbReference type="EMBL" id="MEJ8812625.1"/>
    </source>
</evidence>
<comment type="caution">
    <text evidence="3">The sequence shown here is derived from an EMBL/GenBank/DDBJ whole genome shotgun (WGS) entry which is preliminary data.</text>
</comment>
<sequence length="62" mass="7378">MNTNRDNFHDWHRDKPDTTSFPGLHRNEMPDYNQPVARWGRLVFFAVLGVVVVLGFKYFVRL</sequence>
<name>A0ABU8VG32_9BURK</name>
<dbReference type="RefSeq" id="WP_340357872.1">
    <property type="nucleotide sequence ID" value="NZ_JBBKZU010000006.1"/>
</dbReference>
<gene>
    <name evidence="3" type="ORF">WKW77_16185</name>
</gene>
<protein>
    <submittedName>
        <fullName evidence="3">Uncharacterized protein</fullName>
    </submittedName>
</protein>
<dbReference type="EMBL" id="JBBKZU010000006">
    <property type="protein sequence ID" value="MEJ8812625.1"/>
    <property type="molecule type" value="Genomic_DNA"/>
</dbReference>
<feature type="compositionally biased region" description="Basic and acidic residues" evidence="1">
    <location>
        <begin position="1"/>
        <end position="17"/>
    </location>
</feature>
<evidence type="ECO:0000256" key="1">
    <source>
        <dbReference type="SAM" id="MobiDB-lite"/>
    </source>
</evidence>
<dbReference type="Proteomes" id="UP001365846">
    <property type="component" value="Unassembled WGS sequence"/>
</dbReference>
<keyword evidence="2" id="KW-1133">Transmembrane helix</keyword>
<proteinExistence type="predicted"/>
<evidence type="ECO:0000313" key="4">
    <source>
        <dbReference type="Proteomes" id="UP001365846"/>
    </source>
</evidence>